<dbReference type="InterPro" id="IPR001752">
    <property type="entry name" value="Kinesin_motor_dom"/>
</dbReference>
<sequence>KLPKSKSVRQNESDSIKVFVRVRPLTRDTGLTTDGDQKLCLSVTSPNTIRLLSKPEPRTFTYDHVADMDTTQDAVFSSVAKNIVESCMNGYNGTIFAYGQTGSGKTFTMLGPSELDNFTDDLRGVIPRSFEYLFFLINREVERSSQSKSFLCKCSFIEIYNEQIYDLLDTASASLFLRENIKKGVFVEGVVEKFVNSAAEAYQVLSMGWRNRRVASTSMNRESSRSHAVFTMTLESKESINEVVNIRMSQLNLVDLAGSERQKDTHTEGSRLKEASSINRSLMCLGQVIMALVDVSNGKNRHICYRDSKLTFLLRDSLGGNAKTYIIANVHPGSKCFGETLSTLQFAQRAKLIKNKAVINEDTQGNVKQLQAEVKKLKEQLAQALTSQGVDYGRDTHHDVSYKAKFMSAVRLWKKQDEEKKALLTKVAQLEEAWAQKDKFIHSSRMIVRFREDHISRLEKKLKAGENSLSDKDSQALIDQLKEEIKILKDQVEHHPKMTRYAAENYSLREENRQLRSLESVVKAQEVAAQVAVEIEEAFQKAVESERPTEKVSSASVATDTTSAATIEKLNAKLLQKQSDLTGALQAFEEYKDVTKKQMAQLESEKRYLEKSNKHLEKILEATNAYNKQEVSELNRIHVETLKILSTPTRGYNLRSRLVPLSSPEHLNGTDNNEDGIWSEQPPSDMTEMALTEELRQVQDQASRIQAQLNEEELKNSKLLQEIAKLEEQVAVITQETDHKDEVEIFNLHEKLENPAMGKVCHGPFALLSVLRSEIRDLRLVLQSSDKELASVKNKLIDSQSEQQREMSQLSNSLISTQLQLDKVQLEWEQLLEQHRTLQDSFDQLQAEAKFEADQSRQQLDDRQKEIDELKAEIMVSELRGFTRALSENVAMIQYIAMGRGLAYCTFVNLQVAFVTSATFCAFLQEIEVLRKQNIKLSEENGKLVGHKNHKQRIEYLVKLKKDNTKLQEENEKLRTEISLMRENTGCPPLEINL</sequence>
<keyword evidence="7 10" id="KW-0505">Motor protein</keyword>
<feature type="coiled-coil region" evidence="12">
    <location>
        <begin position="688"/>
        <end position="736"/>
    </location>
</feature>
<reference evidence="14" key="3">
    <citation type="submission" date="2025-09" db="UniProtKB">
        <authorList>
            <consortium name="Ensembl"/>
        </authorList>
    </citation>
    <scope>IDENTIFICATION</scope>
</reference>
<evidence type="ECO:0000259" key="13">
    <source>
        <dbReference type="PROSITE" id="PS50067"/>
    </source>
</evidence>
<dbReference type="PANTHER" id="PTHR37739">
    <property type="entry name" value="KINESIN-LIKE PROTEIN KIN-12D"/>
    <property type="match status" value="1"/>
</dbReference>
<dbReference type="SUPFAM" id="SSF52540">
    <property type="entry name" value="P-loop containing nucleoside triphosphate hydrolases"/>
    <property type="match status" value="1"/>
</dbReference>
<feature type="coiled-coil region" evidence="12">
    <location>
        <begin position="455"/>
        <end position="528"/>
    </location>
</feature>
<keyword evidence="15" id="KW-1185">Reference proteome</keyword>
<dbReference type="GO" id="GO:0005813">
    <property type="term" value="C:centrosome"/>
    <property type="evidence" value="ECO:0007669"/>
    <property type="project" value="UniProtKB-ARBA"/>
</dbReference>
<dbReference type="Gene3D" id="3.40.850.10">
    <property type="entry name" value="Kinesin motor domain"/>
    <property type="match status" value="1"/>
</dbReference>
<evidence type="ECO:0000313" key="15">
    <source>
        <dbReference type="Proteomes" id="UP000005207"/>
    </source>
</evidence>
<feature type="coiled-coil region" evidence="12">
    <location>
        <begin position="360"/>
        <end position="387"/>
    </location>
</feature>
<dbReference type="GO" id="GO:0005829">
    <property type="term" value="C:cytosol"/>
    <property type="evidence" value="ECO:0007669"/>
    <property type="project" value="UniProtKB-ARBA"/>
</dbReference>
<dbReference type="GO" id="GO:0000278">
    <property type="term" value="P:mitotic cell cycle"/>
    <property type="evidence" value="ECO:0007669"/>
    <property type="project" value="UniProtKB-ARBA"/>
</dbReference>
<dbReference type="FunFam" id="3.40.850.10:FF:000034">
    <property type="entry name" value="Kinesin family member 15"/>
    <property type="match status" value="1"/>
</dbReference>
<dbReference type="Proteomes" id="UP000005207">
    <property type="component" value="Linkage group LG19"/>
</dbReference>
<evidence type="ECO:0000256" key="5">
    <source>
        <dbReference type="ARBA" id="ARBA00022840"/>
    </source>
</evidence>
<proteinExistence type="inferred from homology"/>
<dbReference type="Pfam" id="PF15908">
    <property type="entry name" value="HMMR_C"/>
    <property type="match status" value="1"/>
</dbReference>
<keyword evidence="8" id="KW-0206">Cytoskeleton</keyword>
<evidence type="ECO:0000256" key="4">
    <source>
        <dbReference type="ARBA" id="ARBA00022741"/>
    </source>
</evidence>
<dbReference type="GO" id="GO:0005524">
    <property type="term" value="F:ATP binding"/>
    <property type="evidence" value="ECO:0007669"/>
    <property type="project" value="UniProtKB-UniRule"/>
</dbReference>
<dbReference type="PROSITE" id="PS50067">
    <property type="entry name" value="KINESIN_MOTOR_2"/>
    <property type="match status" value="1"/>
</dbReference>
<feature type="coiled-coil region" evidence="12">
    <location>
        <begin position="957"/>
        <end position="984"/>
    </location>
</feature>
<dbReference type="PRINTS" id="PR00380">
    <property type="entry name" value="KINESINHEAVY"/>
</dbReference>
<evidence type="ECO:0000256" key="7">
    <source>
        <dbReference type="ARBA" id="ARBA00023175"/>
    </source>
</evidence>
<dbReference type="PANTHER" id="PTHR37739:SF8">
    <property type="entry name" value="KINESIN-LIKE PROTEIN KIN-12D"/>
    <property type="match status" value="1"/>
</dbReference>
<protein>
    <recommendedName>
        <fullName evidence="11">Kinesin-like protein</fullName>
    </recommendedName>
</protein>
<name>A0A669B4Q6_ORENI</name>
<dbReference type="GO" id="GO:0005874">
    <property type="term" value="C:microtubule"/>
    <property type="evidence" value="ECO:0007669"/>
    <property type="project" value="UniProtKB-KW"/>
</dbReference>
<dbReference type="GO" id="GO:0005819">
    <property type="term" value="C:spindle"/>
    <property type="evidence" value="ECO:0007669"/>
    <property type="project" value="UniProtKB-SubCell"/>
</dbReference>
<evidence type="ECO:0000256" key="11">
    <source>
        <dbReference type="RuleBase" id="RU000394"/>
    </source>
</evidence>
<dbReference type="InterPro" id="IPR019821">
    <property type="entry name" value="Kinesin_motor_CS"/>
</dbReference>
<dbReference type="PROSITE" id="PS00411">
    <property type="entry name" value="KINESIN_MOTOR_1"/>
    <property type="match status" value="1"/>
</dbReference>
<reference evidence="15" key="1">
    <citation type="submission" date="2012-01" db="EMBL/GenBank/DDBJ databases">
        <title>The Genome Sequence of Oreochromis niloticus (Nile Tilapia).</title>
        <authorList>
            <consortium name="Broad Institute Genome Assembly Team"/>
            <consortium name="Broad Institute Sequencing Platform"/>
            <person name="Di Palma F."/>
            <person name="Johnson J."/>
            <person name="Lander E.S."/>
            <person name="Lindblad-Toh K."/>
        </authorList>
    </citation>
    <scope>NUCLEOTIDE SEQUENCE [LARGE SCALE GENOMIC DNA]</scope>
</reference>
<dbReference type="SMART" id="SM00129">
    <property type="entry name" value="KISc"/>
    <property type="match status" value="1"/>
</dbReference>
<dbReference type="GO" id="GO:0008017">
    <property type="term" value="F:microtubule binding"/>
    <property type="evidence" value="ECO:0007669"/>
    <property type="project" value="InterPro"/>
</dbReference>
<feature type="coiled-coil region" evidence="12">
    <location>
        <begin position="828"/>
        <end position="880"/>
    </location>
</feature>
<feature type="domain" description="Kinesin motor" evidence="13">
    <location>
        <begin position="15"/>
        <end position="353"/>
    </location>
</feature>
<dbReference type="InterPro" id="IPR044986">
    <property type="entry name" value="KIF15/KIN-12"/>
</dbReference>
<keyword evidence="4 10" id="KW-0547">Nucleotide-binding</keyword>
<evidence type="ECO:0000256" key="3">
    <source>
        <dbReference type="ARBA" id="ARBA00022701"/>
    </source>
</evidence>
<comment type="subcellular location">
    <subcellularLocation>
        <location evidence="1">Cytoplasm</location>
        <location evidence="1">Cytoskeleton</location>
        <location evidence="1">Spindle</location>
    </subcellularLocation>
</comment>
<organism evidence="14 15">
    <name type="scientific">Oreochromis niloticus</name>
    <name type="common">Nile tilapia</name>
    <name type="synonym">Tilapia nilotica</name>
    <dbReference type="NCBI Taxonomy" id="8128"/>
    <lineage>
        <taxon>Eukaryota</taxon>
        <taxon>Metazoa</taxon>
        <taxon>Chordata</taxon>
        <taxon>Craniata</taxon>
        <taxon>Vertebrata</taxon>
        <taxon>Euteleostomi</taxon>
        <taxon>Actinopterygii</taxon>
        <taxon>Neopterygii</taxon>
        <taxon>Teleostei</taxon>
        <taxon>Neoteleostei</taxon>
        <taxon>Acanthomorphata</taxon>
        <taxon>Ovalentaria</taxon>
        <taxon>Cichlomorphae</taxon>
        <taxon>Cichliformes</taxon>
        <taxon>Cichlidae</taxon>
        <taxon>African cichlids</taxon>
        <taxon>Pseudocrenilabrinae</taxon>
        <taxon>Oreochromini</taxon>
        <taxon>Oreochromis</taxon>
    </lineage>
</organism>
<dbReference type="CDD" id="cd01373">
    <property type="entry name" value="KISc_KLP2_like"/>
    <property type="match status" value="1"/>
</dbReference>
<evidence type="ECO:0000256" key="6">
    <source>
        <dbReference type="ARBA" id="ARBA00023054"/>
    </source>
</evidence>
<dbReference type="Ensembl" id="ENSONIT00000061778.1">
    <property type="protein sequence ID" value="ENSONIP00000029448.1"/>
    <property type="gene ID" value="ENSONIG00000020128.2"/>
</dbReference>
<keyword evidence="5 10" id="KW-0067">ATP-binding</keyword>
<evidence type="ECO:0000256" key="12">
    <source>
        <dbReference type="SAM" id="Coils"/>
    </source>
</evidence>
<accession>A0A669B4Q6</accession>
<keyword evidence="2" id="KW-0963">Cytoplasm</keyword>
<keyword evidence="6 12" id="KW-0175">Coiled coil</keyword>
<dbReference type="Pfam" id="PF00225">
    <property type="entry name" value="Kinesin"/>
    <property type="match status" value="1"/>
</dbReference>
<dbReference type="AlphaFoldDB" id="A0A669B4Q6"/>
<evidence type="ECO:0000256" key="8">
    <source>
        <dbReference type="ARBA" id="ARBA00023212"/>
    </source>
</evidence>
<dbReference type="InterPro" id="IPR027417">
    <property type="entry name" value="P-loop_NTPase"/>
</dbReference>
<dbReference type="GO" id="GO:0003777">
    <property type="term" value="F:microtubule motor activity"/>
    <property type="evidence" value="ECO:0007669"/>
    <property type="project" value="InterPro"/>
</dbReference>
<evidence type="ECO:0000256" key="10">
    <source>
        <dbReference type="PROSITE-ProRule" id="PRU00283"/>
    </source>
</evidence>
<dbReference type="GeneTree" id="ENSGT00940000156463"/>
<dbReference type="InterPro" id="IPR031794">
    <property type="entry name" value="HMMR_C"/>
</dbReference>
<dbReference type="InterPro" id="IPR036961">
    <property type="entry name" value="Kinesin_motor_dom_sf"/>
</dbReference>
<evidence type="ECO:0000256" key="2">
    <source>
        <dbReference type="ARBA" id="ARBA00022490"/>
    </source>
</evidence>
<feature type="binding site" evidence="10">
    <location>
        <begin position="99"/>
        <end position="106"/>
    </location>
    <ligand>
        <name>ATP</name>
        <dbReference type="ChEBI" id="CHEBI:30616"/>
    </ligand>
</feature>
<feature type="coiled-coil region" evidence="12">
    <location>
        <begin position="585"/>
        <end position="619"/>
    </location>
</feature>
<evidence type="ECO:0000256" key="9">
    <source>
        <dbReference type="ARBA" id="ARBA00034488"/>
    </source>
</evidence>
<evidence type="ECO:0000313" key="14">
    <source>
        <dbReference type="Ensembl" id="ENSONIP00000029448.1"/>
    </source>
</evidence>
<comment type="similarity">
    <text evidence="9">Belongs to the TRAFAC class myosin-kinesin ATPase superfamily. Kinesin family. KIN-12 subfamily.</text>
</comment>
<evidence type="ECO:0000256" key="1">
    <source>
        <dbReference type="ARBA" id="ARBA00004186"/>
    </source>
</evidence>
<reference evidence="14" key="2">
    <citation type="submission" date="2025-08" db="UniProtKB">
        <authorList>
            <consortium name="Ensembl"/>
        </authorList>
    </citation>
    <scope>IDENTIFICATION</scope>
</reference>
<gene>
    <name evidence="14" type="primary">KIF15</name>
    <name evidence="14" type="synonym">kif15</name>
</gene>
<dbReference type="GO" id="GO:0007018">
    <property type="term" value="P:microtubule-based movement"/>
    <property type="evidence" value="ECO:0007669"/>
    <property type="project" value="InterPro"/>
</dbReference>
<keyword evidence="3 11" id="KW-0493">Microtubule</keyword>